<dbReference type="Proteomes" id="UP000431401">
    <property type="component" value="Unassembled WGS sequence"/>
</dbReference>
<dbReference type="AlphaFoldDB" id="A0A7K0E198"/>
<proteinExistence type="predicted"/>
<protein>
    <submittedName>
        <fullName evidence="1">Uncharacterized protein</fullName>
    </submittedName>
</protein>
<keyword evidence="2" id="KW-1185">Reference proteome</keyword>
<evidence type="ECO:0000313" key="1">
    <source>
        <dbReference type="EMBL" id="MQY31651.1"/>
    </source>
</evidence>
<comment type="caution">
    <text evidence="1">The sequence shown here is derived from an EMBL/GenBank/DDBJ whole genome shotgun (WGS) entry which is preliminary data.</text>
</comment>
<sequence length="60" mass="6413">MPVTATPMMRAAPRVAGTPRTVRVNHSAAVAATTAITTDTITIMVEYRSTASDFIAYMPE</sequence>
<accession>A0A7K0E198</accession>
<reference evidence="1 2" key="1">
    <citation type="submission" date="2019-10" db="EMBL/GenBank/DDBJ databases">
        <title>Nocardia macrotermitis sp. nov. and Nocardia aurantia sp. nov., isolated from the gut of fungus growing-termite Macrotermes natalensis.</title>
        <authorList>
            <person name="Benndorf R."/>
            <person name="Schwitalla J."/>
            <person name="Martin K."/>
            <person name="De Beer W."/>
            <person name="Kaster A.-K."/>
            <person name="Vollmers J."/>
            <person name="Poulsen M."/>
            <person name="Beemelmanns C."/>
        </authorList>
    </citation>
    <scope>NUCLEOTIDE SEQUENCE [LARGE SCALE GENOMIC DNA]</scope>
    <source>
        <strain evidence="1 2">RB56</strain>
    </source>
</reference>
<organism evidence="1 2">
    <name type="scientific">Nocardia aurantia</name>
    <dbReference type="NCBI Taxonomy" id="2585199"/>
    <lineage>
        <taxon>Bacteria</taxon>
        <taxon>Bacillati</taxon>
        <taxon>Actinomycetota</taxon>
        <taxon>Actinomycetes</taxon>
        <taxon>Mycobacteriales</taxon>
        <taxon>Nocardiaceae</taxon>
        <taxon>Nocardia</taxon>
    </lineage>
</organism>
<name>A0A7K0E198_9NOCA</name>
<gene>
    <name evidence="1" type="ORF">NRB56_72600</name>
</gene>
<evidence type="ECO:0000313" key="2">
    <source>
        <dbReference type="Proteomes" id="UP000431401"/>
    </source>
</evidence>
<dbReference type="EMBL" id="WEGI01000021">
    <property type="protein sequence ID" value="MQY31651.1"/>
    <property type="molecule type" value="Genomic_DNA"/>
</dbReference>